<evidence type="ECO:0000313" key="3">
    <source>
        <dbReference type="EMBL" id="QBK04981.1"/>
    </source>
</evidence>
<sequence length="534" mass="57545">MDVSGSVSSQRRALISAFATLSGLAMLSAHVGARAIGAGPRLVNDPFAAGIASGSPSPDGFVLWTRLLAPELLNAGPVPVRWEVFDEGVGHRVIASGESWAEPALGHAVHVEVTGLRSDTWYGYRFMAGEAVSASGRARTLPASGATVDRLRLALASCQRWESGHYAAYRHMRVDSPDMVVFVGDYIYERAGASAGRGEARHHDLPQARTLESYRARYALYKSDPDLQAMHAACPWLVTWDDHELENNHGGTWSITDTPDFAARRVASYQAYYEHMPLRAATMLAGLQGLQTGAGGLRIHQHYDHGRLARLYLLDNRQYRDRPLCGKAPKAAEARVCLGQEPTPRRSMLGRAQEQWLEGALRDAHGAGTAWNLIAQQTRFTPANYGHGLGVSAGTDGWDGYPGARQALIDTLVASAARNPVLLGGDIHKNWVAQVHQNPYSIASPVVATEYCGTSISSGATAASAPADAKARQGNPHCLFVHSRKRGYGLIDLSPERMVVTLRGLEDVTRADSGIDTLATFVTEAGRPGVRSLS</sequence>
<dbReference type="InterPro" id="IPR052900">
    <property type="entry name" value="Phospholipid_Metab_Enz"/>
</dbReference>
<dbReference type="EMBL" id="CP031395">
    <property type="protein sequence ID" value="QBK04981.1"/>
    <property type="molecule type" value="Genomic_DNA"/>
</dbReference>
<gene>
    <name evidence="3" type="ORF">DW355_09555</name>
</gene>
<proteinExistence type="predicted"/>
<dbReference type="InterPro" id="IPR018946">
    <property type="entry name" value="PhoD-like_MPP"/>
</dbReference>
<dbReference type="PANTHER" id="PTHR43606:SF2">
    <property type="entry name" value="ALKALINE PHOSPHATASE FAMILY PROTEIN (AFU_ORTHOLOGUE AFUA_5G03860)"/>
    <property type="match status" value="1"/>
</dbReference>
<dbReference type="SUPFAM" id="SSF56300">
    <property type="entry name" value="Metallo-dependent phosphatases"/>
    <property type="match status" value="1"/>
</dbReference>
<dbReference type="Proteomes" id="UP000292939">
    <property type="component" value="Chromosome"/>
</dbReference>
<dbReference type="AlphaFoldDB" id="A0A4P6UN31"/>
<dbReference type="Gene3D" id="3.60.21.70">
    <property type="entry name" value="PhoD-like phosphatase"/>
    <property type="match status" value="1"/>
</dbReference>
<reference evidence="3 4" key="1">
    <citation type="submission" date="2018-07" db="EMBL/GenBank/DDBJ databases">
        <title>Exploring interactions and the metabolic potential of the ultra-small soil bacteria Hylemonella gracilis.</title>
        <authorList>
            <person name="Tyc O."/>
            <person name="Kulkarni P."/>
            <person name="Gawehns F."/>
            <person name="Hundscheid M."/>
            <person name="Zweers H."/>
            <person name="Garbeva P."/>
        </authorList>
    </citation>
    <scope>NUCLEOTIDE SEQUENCE [LARGE SCALE GENOMIC DNA]</scope>
    <source>
        <strain evidence="3 4">NS1</strain>
    </source>
</reference>
<feature type="domain" description="PhoD-like phosphatase metallophosphatase" evidence="1">
    <location>
        <begin position="153"/>
        <end position="500"/>
    </location>
</feature>
<protein>
    <submittedName>
        <fullName evidence="3">Alkaline phosphatase</fullName>
    </submittedName>
</protein>
<dbReference type="InterPro" id="IPR029052">
    <property type="entry name" value="Metallo-depent_PP-like"/>
</dbReference>
<evidence type="ECO:0000313" key="4">
    <source>
        <dbReference type="Proteomes" id="UP000292939"/>
    </source>
</evidence>
<accession>A0A4P6UN31</accession>
<dbReference type="Pfam" id="PF16655">
    <property type="entry name" value="PhoD_N"/>
    <property type="match status" value="1"/>
</dbReference>
<feature type="domain" description="Phospholipase D N-terminal" evidence="2">
    <location>
        <begin position="50"/>
        <end position="140"/>
    </location>
</feature>
<evidence type="ECO:0000259" key="2">
    <source>
        <dbReference type="Pfam" id="PF16655"/>
    </source>
</evidence>
<dbReference type="RefSeq" id="WP_131279613.1">
    <property type="nucleotide sequence ID" value="NZ_CP031395.1"/>
</dbReference>
<evidence type="ECO:0000259" key="1">
    <source>
        <dbReference type="Pfam" id="PF09423"/>
    </source>
</evidence>
<dbReference type="KEGG" id="hgr:DW355_09555"/>
<dbReference type="InterPro" id="IPR032093">
    <property type="entry name" value="PhoD_N"/>
</dbReference>
<dbReference type="Pfam" id="PF09423">
    <property type="entry name" value="PhoD"/>
    <property type="match status" value="1"/>
</dbReference>
<dbReference type="CDD" id="cd07389">
    <property type="entry name" value="MPP_PhoD"/>
    <property type="match status" value="1"/>
</dbReference>
<dbReference type="Gene3D" id="2.60.40.380">
    <property type="entry name" value="Purple acid phosphatase-like, N-terminal"/>
    <property type="match status" value="1"/>
</dbReference>
<dbReference type="PANTHER" id="PTHR43606">
    <property type="entry name" value="PHOSPHATASE, PUTATIVE (AFU_ORTHOLOGUE AFUA_6G08710)-RELATED"/>
    <property type="match status" value="1"/>
</dbReference>
<name>A0A4P6UN31_9BURK</name>
<dbReference type="InterPro" id="IPR038607">
    <property type="entry name" value="PhoD-like_sf"/>
</dbReference>
<organism evidence="3 4">
    <name type="scientific">Hylemonella gracilis</name>
    <dbReference type="NCBI Taxonomy" id="80880"/>
    <lineage>
        <taxon>Bacteria</taxon>
        <taxon>Pseudomonadati</taxon>
        <taxon>Pseudomonadota</taxon>
        <taxon>Betaproteobacteria</taxon>
        <taxon>Burkholderiales</taxon>
        <taxon>Comamonadaceae</taxon>
        <taxon>Hylemonella</taxon>
    </lineage>
</organism>
<dbReference type="OrthoDB" id="327733at2"/>